<dbReference type="PROSITE" id="PS00893">
    <property type="entry name" value="NUDIX_BOX"/>
    <property type="match status" value="1"/>
</dbReference>
<comment type="similarity">
    <text evidence="3">Belongs to the Nudix hydrolase family.</text>
</comment>
<name>A0A0C1R7G5_9CYAN</name>
<reference evidence="5" key="1">
    <citation type="journal article" date="2015" name="Genome Announc.">
        <title>Draft Genome Sequence of Tolypothrix boutellei Strain VB521301.</title>
        <authorList>
            <person name="Chandrababunaidu M.M."/>
            <person name="Singh D."/>
            <person name="Sen D."/>
            <person name="Bhan S."/>
            <person name="Das S."/>
            <person name="Gupta A."/>
            <person name="Adhikary S.P."/>
            <person name="Tripathy S."/>
        </authorList>
    </citation>
    <scope>NUCLEOTIDE SEQUENCE</scope>
    <source>
        <strain evidence="5">VB521301</strain>
    </source>
</reference>
<evidence type="ECO:0000256" key="3">
    <source>
        <dbReference type="RuleBase" id="RU003476"/>
    </source>
</evidence>
<dbReference type="InterPro" id="IPR000086">
    <property type="entry name" value="NUDIX_hydrolase_dom"/>
</dbReference>
<dbReference type="InterPro" id="IPR015797">
    <property type="entry name" value="NUDIX_hydrolase-like_dom_sf"/>
</dbReference>
<keyword evidence="2 3" id="KW-0378">Hydrolase</keyword>
<evidence type="ECO:0000313" key="5">
    <source>
        <dbReference type="EMBL" id="KIE11608.1"/>
    </source>
</evidence>
<dbReference type="CDD" id="cd04677">
    <property type="entry name" value="NUDIX_Hydrolase"/>
    <property type="match status" value="1"/>
</dbReference>
<accession>A0A0C1R7G5</accession>
<dbReference type="PANTHER" id="PTHR43046:SF2">
    <property type="entry name" value="8-OXO-DGTP DIPHOSPHATASE-RELATED"/>
    <property type="match status" value="1"/>
</dbReference>
<dbReference type="STRING" id="1479485.DA73_0214885"/>
<dbReference type="AlphaFoldDB" id="A0A0C1R7G5"/>
<gene>
    <name evidence="5" type="ORF">DA73_0214885</name>
</gene>
<evidence type="ECO:0000256" key="2">
    <source>
        <dbReference type="ARBA" id="ARBA00022801"/>
    </source>
</evidence>
<comment type="cofactor">
    <cofactor evidence="1">
        <name>Mg(2+)</name>
        <dbReference type="ChEBI" id="CHEBI:18420"/>
    </cofactor>
</comment>
<dbReference type="InterPro" id="IPR020476">
    <property type="entry name" value="Nudix_hydrolase"/>
</dbReference>
<comment type="caution">
    <text evidence="5">The sequence shown here is derived from an EMBL/GenBank/DDBJ whole genome shotgun (WGS) entry which is preliminary data.</text>
</comment>
<proteinExistence type="inferred from homology"/>
<dbReference type="InterPro" id="IPR020084">
    <property type="entry name" value="NUDIX_hydrolase_CS"/>
</dbReference>
<dbReference type="Gene3D" id="3.90.79.10">
    <property type="entry name" value="Nucleoside Triphosphate Pyrophosphohydrolase"/>
    <property type="match status" value="1"/>
</dbReference>
<dbReference type="PROSITE" id="PS51462">
    <property type="entry name" value="NUDIX"/>
    <property type="match status" value="1"/>
</dbReference>
<dbReference type="Pfam" id="PF00293">
    <property type="entry name" value="NUDIX"/>
    <property type="match status" value="1"/>
</dbReference>
<dbReference type="PANTHER" id="PTHR43046">
    <property type="entry name" value="GDP-MANNOSE MANNOSYL HYDROLASE"/>
    <property type="match status" value="1"/>
</dbReference>
<sequence length="157" mass="17800">MSYVQELRLLVGHRPLIIPGSAVLIIDRQNRLLLQHRKDNQRWGLIGGSMEIGESLEETARREAFEETGLELEQLEWFGLFSGKNLIYECPNGDVVVNVVAVYIARQFRGKLLPDSQEAHEVRFFNLTQLPLDLSPPDKPVIEQYVQSVIADSPTSS</sequence>
<dbReference type="SUPFAM" id="SSF55811">
    <property type="entry name" value="Nudix"/>
    <property type="match status" value="1"/>
</dbReference>
<organism evidence="5">
    <name type="scientific">Tolypothrix bouteillei VB521301</name>
    <dbReference type="NCBI Taxonomy" id="1479485"/>
    <lineage>
        <taxon>Bacteria</taxon>
        <taxon>Bacillati</taxon>
        <taxon>Cyanobacteriota</taxon>
        <taxon>Cyanophyceae</taxon>
        <taxon>Nostocales</taxon>
        <taxon>Tolypothrichaceae</taxon>
        <taxon>Tolypothrix</taxon>
    </lineage>
</organism>
<feature type="domain" description="Nudix hydrolase" evidence="4">
    <location>
        <begin position="16"/>
        <end position="147"/>
    </location>
</feature>
<evidence type="ECO:0000256" key="1">
    <source>
        <dbReference type="ARBA" id="ARBA00001946"/>
    </source>
</evidence>
<dbReference type="OrthoDB" id="9787476at2"/>
<protein>
    <submittedName>
        <fullName evidence="5">ADP-ribose pyrophosphatase</fullName>
    </submittedName>
</protein>
<evidence type="ECO:0000259" key="4">
    <source>
        <dbReference type="PROSITE" id="PS51462"/>
    </source>
</evidence>
<dbReference type="GO" id="GO:0016787">
    <property type="term" value="F:hydrolase activity"/>
    <property type="evidence" value="ECO:0007669"/>
    <property type="project" value="UniProtKB-KW"/>
</dbReference>
<dbReference type="EMBL" id="JHEG02000046">
    <property type="protein sequence ID" value="KIE11608.1"/>
    <property type="molecule type" value="Genomic_DNA"/>
</dbReference>
<dbReference type="PRINTS" id="PR00502">
    <property type="entry name" value="NUDIXFAMILY"/>
</dbReference>